<comment type="subcellular location">
    <subcellularLocation>
        <location evidence="1">Nucleus</location>
    </subcellularLocation>
</comment>
<evidence type="ECO:0000259" key="5">
    <source>
        <dbReference type="Pfam" id="PF05916"/>
    </source>
</evidence>
<sequence>MANYYDLDDIIAEEERVSVVFRKAVNGVGIDASAETDCVEIDSKVELPFWLAHELYLRKVVKLKVPTCFNQKTRLELGADAACVDLRSRCPYFYEFGCKIAWLLKLYNDFVVIGAYRVENFDFIWFNSCEPETRVEGRDLGSFLLSAFENRYKEVLAKAHSAAFAAASKCFTLLTKEETTMYEAAQSSMAAFKKWRMGGPRFQKASILGRKRKPTD</sequence>
<dbReference type="CDD" id="cd21693">
    <property type="entry name" value="GINS_B_Psf3"/>
    <property type="match status" value="1"/>
</dbReference>
<dbReference type="CDD" id="cd11713">
    <property type="entry name" value="GINS_A_psf3"/>
    <property type="match status" value="1"/>
</dbReference>
<dbReference type="AlphaFoldDB" id="A0A978VPS9"/>
<evidence type="ECO:0000256" key="1">
    <source>
        <dbReference type="ARBA" id="ARBA00004123"/>
    </source>
</evidence>
<accession>A0A978VPS9</accession>
<dbReference type="InterPro" id="IPR038437">
    <property type="entry name" value="GINS_Psf3_sf"/>
</dbReference>
<dbReference type="Pfam" id="PF05916">
    <property type="entry name" value="Sld5"/>
    <property type="match status" value="1"/>
</dbReference>
<dbReference type="SUPFAM" id="SSF158573">
    <property type="entry name" value="GINS helical bundle-like"/>
    <property type="match status" value="1"/>
</dbReference>
<dbReference type="Proteomes" id="UP000813462">
    <property type="component" value="Unassembled WGS sequence"/>
</dbReference>
<gene>
    <name evidence="7" type="ORF">FEM48_Zijuj03G0105400</name>
</gene>
<proteinExistence type="inferred from homology"/>
<evidence type="ECO:0008006" key="9">
    <source>
        <dbReference type="Google" id="ProtNLM"/>
    </source>
</evidence>
<dbReference type="GO" id="GO:1902975">
    <property type="term" value="P:mitotic DNA replication initiation"/>
    <property type="evidence" value="ECO:0007669"/>
    <property type="project" value="TreeGrafter"/>
</dbReference>
<keyword evidence="4" id="KW-0539">Nucleus</keyword>
<comment type="similarity">
    <text evidence="2">Belongs to the GINS3/PSF3 family.</text>
</comment>
<dbReference type="SUPFAM" id="SSF160059">
    <property type="entry name" value="PriA/YqbF domain"/>
    <property type="match status" value="1"/>
</dbReference>
<dbReference type="InterPro" id="IPR055221">
    <property type="entry name" value="PSF3_N"/>
</dbReference>
<evidence type="ECO:0000256" key="4">
    <source>
        <dbReference type="ARBA" id="ARBA00023242"/>
    </source>
</evidence>
<dbReference type="EMBL" id="JAEACU010000003">
    <property type="protein sequence ID" value="KAH7537554.1"/>
    <property type="molecule type" value="Genomic_DNA"/>
</dbReference>
<evidence type="ECO:0000256" key="3">
    <source>
        <dbReference type="ARBA" id="ARBA00022705"/>
    </source>
</evidence>
<dbReference type="PANTHER" id="PTHR22768">
    <property type="entry name" value="DNA REPLICATION COMPLEX GINS PROTEIN PSF3"/>
    <property type="match status" value="1"/>
</dbReference>
<dbReference type="InterPro" id="IPR021151">
    <property type="entry name" value="GINS_A"/>
</dbReference>
<evidence type="ECO:0000259" key="6">
    <source>
        <dbReference type="Pfam" id="PF22466"/>
    </source>
</evidence>
<dbReference type="InterPro" id="IPR010492">
    <property type="entry name" value="GINS_Psf3"/>
</dbReference>
<name>A0A978VPS9_ZIZJJ</name>
<dbReference type="PANTHER" id="PTHR22768:SF0">
    <property type="entry name" value="DNA REPLICATION COMPLEX GINS PROTEIN PSF3"/>
    <property type="match status" value="1"/>
</dbReference>
<evidence type="ECO:0000313" key="8">
    <source>
        <dbReference type="Proteomes" id="UP000813462"/>
    </source>
</evidence>
<evidence type="ECO:0000256" key="2">
    <source>
        <dbReference type="ARBA" id="ARBA00006343"/>
    </source>
</evidence>
<feature type="domain" description="DNA replication complex GINS protein PSF3 N-terminal" evidence="6">
    <location>
        <begin position="5"/>
        <end position="56"/>
    </location>
</feature>
<evidence type="ECO:0000313" key="7">
    <source>
        <dbReference type="EMBL" id="KAH7537554.1"/>
    </source>
</evidence>
<organism evidence="7 8">
    <name type="scientific">Ziziphus jujuba var. spinosa</name>
    <dbReference type="NCBI Taxonomy" id="714518"/>
    <lineage>
        <taxon>Eukaryota</taxon>
        <taxon>Viridiplantae</taxon>
        <taxon>Streptophyta</taxon>
        <taxon>Embryophyta</taxon>
        <taxon>Tracheophyta</taxon>
        <taxon>Spermatophyta</taxon>
        <taxon>Magnoliopsida</taxon>
        <taxon>eudicotyledons</taxon>
        <taxon>Gunneridae</taxon>
        <taxon>Pentapetalae</taxon>
        <taxon>rosids</taxon>
        <taxon>fabids</taxon>
        <taxon>Rosales</taxon>
        <taxon>Rhamnaceae</taxon>
        <taxon>Paliureae</taxon>
        <taxon>Ziziphus</taxon>
    </lineage>
</organism>
<keyword evidence="3" id="KW-0235">DNA replication</keyword>
<dbReference type="Gene3D" id="1.20.58.2050">
    <property type="match status" value="1"/>
</dbReference>
<reference evidence="7" key="1">
    <citation type="journal article" date="2021" name="Front. Plant Sci.">
        <title>Chromosome-Scale Genome Assembly for Chinese Sour Jujube and Insights Into Its Genome Evolution and Domestication Signature.</title>
        <authorList>
            <person name="Shen L.-Y."/>
            <person name="Luo H."/>
            <person name="Wang X.-L."/>
            <person name="Wang X.-M."/>
            <person name="Qiu X.-J."/>
            <person name="Liu H."/>
            <person name="Zhou S.-S."/>
            <person name="Jia K.-H."/>
            <person name="Nie S."/>
            <person name="Bao Y.-T."/>
            <person name="Zhang R.-G."/>
            <person name="Yun Q.-Z."/>
            <person name="Chai Y.-H."/>
            <person name="Lu J.-Y."/>
            <person name="Li Y."/>
            <person name="Zhao S.-W."/>
            <person name="Mao J.-F."/>
            <person name="Jia S.-G."/>
            <person name="Mao Y.-M."/>
        </authorList>
    </citation>
    <scope>NUCLEOTIDE SEQUENCE</scope>
    <source>
        <strain evidence="7">AT0</strain>
        <tissue evidence="7">Leaf</tissue>
    </source>
</reference>
<dbReference type="InterPro" id="IPR036224">
    <property type="entry name" value="GINS_bundle-like_dom_sf"/>
</dbReference>
<feature type="domain" description="GINS subunit" evidence="5">
    <location>
        <begin position="69"/>
        <end position="195"/>
    </location>
</feature>
<protein>
    <recommendedName>
        <fullName evidence="9">DNA replication complex GINS protein PSF3-like</fullName>
    </recommendedName>
</protein>
<dbReference type="Pfam" id="PF22466">
    <property type="entry name" value="PSF3_N"/>
    <property type="match status" value="1"/>
</dbReference>
<comment type="caution">
    <text evidence="7">The sequence shown here is derived from an EMBL/GenBank/DDBJ whole genome shotgun (WGS) entry which is preliminary data.</text>
</comment>
<dbReference type="GO" id="GO:0000811">
    <property type="term" value="C:GINS complex"/>
    <property type="evidence" value="ECO:0007669"/>
    <property type="project" value="TreeGrafter"/>
</dbReference>